<evidence type="ECO:0000256" key="1">
    <source>
        <dbReference type="SAM" id="Phobius"/>
    </source>
</evidence>
<feature type="transmembrane region" description="Helical" evidence="1">
    <location>
        <begin position="43"/>
        <end position="67"/>
    </location>
</feature>
<dbReference type="HOGENOM" id="CLU_1255025_0_0_11"/>
<name>S2X1K3_9ACTN</name>
<accession>S2X1K3</accession>
<feature type="transmembrane region" description="Helical" evidence="1">
    <location>
        <begin position="79"/>
        <end position="105"/>
    </location>
</feature>
<feature type="transmembrane region" description="Helical" evidence="1">
    <location>
        <begin position="143"/>
        <end position="162"/>
    </location>
</feature>
<dbReference type="AlphaFoldDB" id="S2X1K3"/>
<organism evidence="2 3">
    <name type="scientific">Propionimicrobium lymphophilum ACS-093-V-SCH5</name>
    <dbReference type="NCBI Taxonomy" id="883161"/>
    <lineage>
        <taxon>Bacteria</taxon>
        <taxon>Bacillati</taxon>
        <taxon>Actinomycetota</taxon>
        <taxon>Actinomycetes</taxon>
        <taxon>Propionibacteriales</taxon>
        <taxon>Propionibacteriaceae</taxon>
        <taxon>Propionimicrobium</taxon>
    </lineage>
</organism>
<keyword evidence="1" id="KW-0812">Transmembrane</keyword>
<comment type="caution">
    <text evidence="2">The sequence shown here is derived from an EMBL/GenBank/DDBJ whole genome shotgun (WGS) entry which is preliminary data.</text>
</comment>
<gene>
    <name evidence="2" type="ORF">HMPREF9306_00129</name>
</gene>
<evidence type="ECO:0000313" key="3">
    <source>
        <dbReference type="Proteomes" id="UP000014417"/>
    </source>
</evidence>
<dbReference type="Proteomes" id="UP000014417">
    <property type="component" value="Unassembled WGS sequence"/>
</dbReference>
<dbReference type="STRING" id="883161.HMPREF9306_00129"/>
<keyword evidence="1" id="KW-0472">Membrane</keyword>
<dbReference type="EMBL" id="AGZR01000002">
    <property type="protein sequence ID" value="EPD33904.1"/>
    <property type="molecule type" value="Genomic_DNA"/>
</dbReference>
<reference evidence="2 3" key="1">
    <citation type="submission" date="2013-04" db="EMBL/GenBank/DDBJ databases">
        <title>The Genome Sequence of Propionimicrobium lymphophilum ACS-093-V-SCH5.</title>
        <authorList>
            <consortium name="The Broad Institute Genomics Platform"/>
            <person name="Earl A."/>
            <person name="Ward D."/>
            <person name="Feldgarden M."/>
            <person name="Gevers D."/>
            <person name="Saerens B."/>
            <person name="Vaneechoutte M."/>
            <person name="Walker B."/>
            <person name="Young S."/>
            <person name="Zeng Q."/>
            <person name="Gargeya S."/>
            <person name="Fitzgerald M."/>
            <person name="Haas B."/>
            <person name="Abouelleil A."/>
            <person name="Allen A.W."/>
            <person name="Alvarado L."/>
            <person name="Arachchi H.M."/>
            <person name="Berlin A.M."/>
            <person name="Chapman S.B."/>
            <person name="Gainer-Dewar J."/>
            <person name="Goldberg J."/>
            <person name="Griggs A."/>
            <person name="Gujja S."/>
            <person name="Hansen M."/>
            <person name="Howarth C."/>
            <person name="Imamovic A."/>
            <person name="Ireland A."/>
            <person name="Larimer J."/>
            <person name="McCowan C."/>
            <person name="Murphy C."/>
            <person name="Pearson M."/>
            <person name="Poon T.W."/>
            <person name="Priest M."/>
            <person name="Roberts A."/>
            <person name="Saif S."/>
            <person name="Shea T."/>
            <person name="Sisk P."/>
            <person name="Sykes S."/>
            <person name="Wortman J."/>
            <person name="Nusbaum C."/>
            <person name="Birren B."/>
        </authorList>
    </citation>
    <scope>NUCLEOTIDE SEQUENCE [LARGE SCALE GENOMIC DNA]</scope>
    <source>
        <strain evidence="2 3">ACS-093-V-SCH5</strain>
    </source>
</reference>
<proteinExistence type="predicted"/>
<feature type="transmembrane region" description="Helical" evidence="1">
    <location>
        <begin position="117"/>
        <end position="136"/>
    </location>
</feature>
<protein>
    <submittedName>
        <fullName evidence="2">Uncharacterized protein</fullName>
    </submittedName>
</protein>
<evidence type="ECO:0000313" key="2">
    <source>
        <dbReference type="EMBL" id="EPD33904.1"/>
    </source>
</evidence>
<keyword evidence="1" id="KW-1133">Transmembrane helix</keyword>
<keyword evidence="3" id="KW-1185">Reference proteome</keyword>
<sequence>MGGIVGLSGTCEDEDMNDYLGALFATLGASLSLNGDGGSVRGWAVSVGIGLVAGVSTMLGQWAVLAINRVRGLRMAMTLLTSAAGMLLKGAIQSALFILLGNLFLGVDLSLGQVLPLVLASYGPFWFGFLVVLPYTGPGIARILNVWVLLAMWSFAIVSLGLTRPNALLLTLGAWLGAQLIDWCFELAPIRLATRVFRWVSGSEGVTSDDLMRAAEDRRV</sequence>